<evidence type="ECO:0000313" key="1">
    <source>
        <dbReference type="EMBL" id="CAG9130458.1"/>
    </source>
</evidence>
<keyword evidence="2" id="KW-1185">Reference proteome</keyword>
<dbReference type="EMBL" id="CAJHNJ030000041">
    <property type="protein sequence ID" value="CAG9130458.1"/>
    <property type="molecule type" value="Genomic_DNA"/>
</dbReference>
<sequence length="100" mass="12014">MSQRKNTSEIWDYFEKVERDGKAVCKTCRESYSFKTTTANLKNHLKRKHDSLQEFKDSLAKVKRIRSWLFPQKYFCYRKTEPGADIERQNTETSDPRSRN</sequence>
<dbReference type="Pfam" id="PF02892">
    <property type="entry name" value="zf-BED"/>
    <property type="match status" value="1"/>
</dbReference>
<dbReference type="InterPro" id="IPR003656">
    <property type="entry name" value="Znf_BED"/>
</dbReference>
<dbReference type="Proteomes" id="UP000653454">
    <property type="component" value="Unassembled WGS sequence"/>
</dbReference>
<dbReference type="GO" id="GO:0008270">
    <property type="term" value="F:zinc ion binding"/>
    <property type="evidence" value="ECO:0007669"/>
    <property type="project" value="UniProtKB-KW"/>
</dbReference>
<dbReference type="SUPFAM" id="SSF57667">
    <property type="entry name" value="beta-beta-alpha zinc fingers"/>
    <property type="match status" value="1"/>
</dbReference>
<name>A0A8S4FSJ2_PLUXY</name>
<evidence type="ECO:0000313" key="2">
    <source>
        <dbReference type="Proteomes" id="UP000653454"/>
    </source>
</evidence>
<reference evidence="1" key="1">
    <citation type="submission" date="2020-11" db="EMBL/GenBank/DDBJ databases">
        <authorList>
            <person name="Whiteford S."/>
        </authorList>
    </citation>
    <scope>NUCLEOTIDE SEQUENCE</scope>
</reference>
<dbReference type="GO" id="GO:0003677">
    <property type="term" value="F:DNA binding"/>
    <property type="evidence" value="ECO:0007669"/>
    <property type="project" value="InterPro"/>
</dbReference>
<comment type="caution">
    <text evidence="1">The sequence shown here is derived from an EMBL/GenBank/DDBJ whole genome shotgun (WGS) entry which is preliminary data.</text>
</comment>
<organism evidence="1 2">
    <name type="scientific">Plutella xylostella</name>
    <name type="common">Diamondback moth</name>
    <name type="synonym">Plutella maculipennis</name>
    <dbReference type="NCBI Taxonomy" id="51655"/>
    <lineage>
        <taxon>Eukaryota</taxon>
        <taxon>Metazoa</taxon>
        <taxon>Ecdysozoa</taxon>
        <taxon>Arthropoda</taxon>
        <taxon>Hexapoda</taxon>
        <taxon>Insecta</taxon>
        <taxon>Pterygota</taxon>
        <taxon>Neoptera</taxon>
        <taxon>Endopterygota</taxon>
        <taxon>Lepidoptera</taxon>
        <taxon>Glossata</taxon>
        <taxon>Ditrysia</taxon>
        <taxon>Yponomeutoidea</taxon>
        <taxon>Plutellidae</taxon>
        <taxon>Plutella</taxon>
    </lineage>
</organism>
<accession>A0A8S4FSJ2</accession>
<dbReference type="AlphaFoldDB" id="A0A8S4FSJ2"/>
<dbReference type="PROSITE" id="PS50808">
    <property type="entry name" value="ZF_BED"/>
    <property type="match status" value="1"/>
</dbReference>
<dbReference type="SMART" id="SM00614">
    <property type="entry name" value="ZnF_BED"/>
    <property type="match status" value="1"/>
</dbReference>
<dbReference type="InterPro" id="IPR036236">
    <property type="entry name" value="Znf_C2H2_sf"/>
</dbReference>
<protein>
    <submittedName>
        <fullName evidence="1">(diamondback moth) hypothetical protein</fullName>
    </submittedName>
</protein>
<gene>
    <name evidence="1" type="ORF">PLXY2_LOCUS9917</name>
</gene>
<proteinExistence type="predicted"/>